<keyword evidence="2" id="KW-0653">Protein transport</keyword>
<keyword evidence="4" id="KW-1185">Reference proteome</keyword>
<evidence type="ECO:0000313" key="3">
    <source>
        <dbReference type="EMBL" id="ANH78654.1"/>
    </source>
</evidence>
<dbReference type="GO" id="GO:0005829">
    <property type="term" value="C:cytosol"/>
    <property type="evidence" value="ECO:0007669"/>
    <property type="project" value="TreeGrafter"/>
</dbReference>
<dbReference type="KEGG" id="csaz:Cs308_0483"/>
<dbReference type="EMBL" id="CP014639">
    <property type="protein sequence ID" value="ANH78654.1"/>
    <property type="molecule type" value="Genomic_DNA"/>
</dbReference>
<dbReference type="GO" id="GO:0015031">
    <property type="term" value="P:protein transport"/>
    <property type="evidence" value="ECO:0007669"/>
    <property type="project" value="UniProtKB-KW"/>
</dbReference>
<dbReference type="PANTHER" id="PTHR34982">
    <property type="entry name" value="YOP PROTEINS TRANSLOCATION PROTEIN L"/>
    <property type="match status" value="1"/>
</dbReference>
<dbReference type="Proteomes" id="UP000078162">
    <property type="component" value="Chromosome"/>
</dbReference>
<name>A0A1A9HX90_9CHLA</name>
<dbReference type="STRING" id="1806891.Cs308_0483"/>
<protein>
    <submittedName>
        <fullName evidence="3">Uncharacterized protein</fullName>
    </submittedName>
</protein>
<dbReference type="RefSeq" id="WP_066482127.1">
    <property type="nucleotide sequence ID" value="NZ_CP014639.1"/>
</dbReference>
<gene>
    <name evidence="3" type="ORF">Cs308_0483</name>
</gene>
<reference evidence="3 4" key="1">
    <citation type="submission" date="2016-03" db="EMBL/GenBank/DDBJ databases">
        <title>Culture-independent genomics supports pathogen discovery for uncultivable bacteria within the genus Chlamydia.</title>
        <authorList>
            <person name="Taylor-Brown A."/>
            <person name="Bachmann N.L."/>
            <person name="Borel N."/>
            <person name="Polkinghorne A."/>
        </authorList>
    </citation>
    <scope>NUCLEOTIDE SEQUENCE [LARGE SCALE GENOMIC DNA]</scope>
    <source>
        <strain evidence="3 4">2742-308</strain>
    </source>
</reference>
<keyword evidence="1" id="KW-0813">Transport</keyword>
<organism evidence="3 4">
    <name type="scientific">Candidatus Chlamydia sanziniae</name>
    <dbReference type="NCBI Taxonomy" id="1806891"/>
    <lineage>
        <taxon>Bacteria</taxon>
        <taxon>Pseudomonadati</taxon>
        <taxon>Chlamydiota</taxon>
        <taxon>Chlamydiia</taxon>
        <taxon>Chlamydiales</taxon>
        <taxon>Chlamydiaceae</taxon>
        <taxon>Chlamydia/Chlamydophila group</taxon>
        <taxon>Chlamydia</taxon>
    </lineage>
</organism>
<dbReference type="AlphaFoldDB" id="A0A1A9HX90"/>
<sequence>MTTPQSPGSPSAIDDVPETNMNWDTAFNKGFCQGEVEGYNKAFQELHSLIQIFRKLSVHMLAEVEKTVQQLKPDLLELTLLICEKFLYKKLENPEELALLLAAAVERYSSQRSLSPLKIFLHPEDLQKLKDWMATHELFIIKHAEFFPDISCKQAEYKMEIPQGIFRQEIGEELDHLLSLLTV</sequence>
<dbReference type="PATRIC" id="fig|1806891.3.peg.475"/>
<accession>A0A1A9HX90</accession>
<proteinExistence type="predicted"/>
<dbReference type="PANTHER" id="PTHR34982:SF1">
    <property type="entry name" value="FLAGELLAR ASSEMBLY PROTEIN FLIH"/>
    <property type="match status" value="1"/>
</dbReference>
<evidence type="ECO:0000256" key="1">
    <source>
        <dbReference type="ARBA" id="ARBA00022448"/>
    </source>
</evidence>
<dbReference type="OrthoDB" id="17763at2"/>
<evidence type="ECO:0000256" key="2">
    <source>
        <dbReference type="ARBA" id="ARBA00022927"/>
    </source>
</evidence>
<evidence type="ECO:0000313" key="4">
    <source>
        <dbReference type="Proteomes" id="UP000078162"/>
    </source>
</evidence>
<dbReference type="InterPro" id="IPR051472">
    <property type="entry name" value="T3SS_Stator/FliH"/>
</dbReference>